<name>A0AAN8E8D8_9EURO</name>
<sequence>MDAAHTPADAVSYGLDLDAAVNNFDVSFSTDAAFSDDRPNTYVVDLGKDWKDDMGLHLLQRSMLPRRNVKCILTLTGSLRIAEDYGGAMKQFVKIPLESLTFDEQNSTSADNVSNNDFILQLKLSDPTKTFTLEDNFDTFDQQKFRIGGPAIQEVKARGFQLAERDQSTLQPLIIKCRFVRITIKYWQSITDPEVFSPEVVSMIGARREPIR</sequence>
<keyword evidence="2" id="KW-1185">Reference proteome</keyword>
<dbReference type="EMBL" id="JAKLMC020000059">
    <property type="protein sequence ID" value="KAK5947898.1"/>
    <property type="molecule type" value="Genomic_DNA"/>
</dbReference>
<evidence type="ECO:0000313" key="1">
    <source>
        <dbReference type="EMBL" id="KAK5947898.1"/>
    </source>
</evidence>
<gene>
    <name evidence="1" type="ORF">OHC33_011055</name>
</gene>
<organism evidence="1 2">
    <name type="scientific">Knufia fluminis</name>
    <dbReference type="NCBI Taxonomy" id="191047"/>
    <lineage>
        <taxon>Eukaryota</taxon>
        <taxon>Fungi</taxon>
        <taxon>Dikarya</taxon>
        <taxon>Ascomycota</taxon>
        <taxon>Pezizomycotina</taxon>
        <taxon>Eurotiomycetes</taxon>
        <taxon>Chaetothyriomycetidae</taxon>
        <taxon>Chaetothyriales</taxon>
        <taxon>Trichomeriaceae</taxon>
        <taxon>Knufia</taxon>
    </lineage>
</organism>
<evidence type="ECO:0000313" key="2">
    <source>
        <dbReference type="Proteomes" id="UP001316803"/>
    </source>
</evidence>
<proteinExistence type="predicted"/>
<dbReference type="Proteomes" id="UP001316803">
    <property type="component" value="Unassembled WGS sequence"/>
</dbReference>
<dbReference type="AlphaFoldDB" id="A0AAN8E8D8"/>
<reference evidence="1 2" key="1">
    <citation type="submission" date="2022-12" db="EMBL/GenBank/DDBJ databases">
        <title>Genomic features and morphological characterization of a novel Knufia sp. strain isolated from spacecraft assembly facility.</title>
        <authorList>
            <person name="Teixeira M."/>
            <person name="Chander A.M."/>
            <person name="Stajich J.E."/>
            <person name="Venkateswaran K."/>
        </authorList>
    </citation>
    <scope>NUCLEOTIDE SEQUENCE [LARGE SCALE GENOMIC DNA]</scope>
    <source>
        <strain evidence="1 2">FJI-L2-BK-P2</strain>
    </source>
</reference>
<accession>A0AAN8E8D8</accession>
<protein>
    <submittedName>
        <fullName evidence="1">Uncharacterized protein</fullName>
    </submittedName>
</protein>
<comment type="caution">
    <text evidence="1">The sequence shown here is derived from an EMBL/GenBank/DDBJ whole genome shotgun (WGS) entry which is preliminary data.</text>
</comment>